<keyword evidence="2" id="KW-1185">Reference proteome</keyword>
<accession>A0A6I4VUD2</accession>
<proteinExistence type="predicted"/>
<comment type="caution">
    <text evidence="1">The sequence shown here is derived from an EMBL/GenBank/DDBJ whole genome shotgun (WGS) entry which is preliminary data.</text>
</comment>
<protein>
    <recommendedName>
        <fullName evidence="3">Type IV secretion system coupling protein TraD DNA-binding domain-containing protein</fullName>
    </recommendedName>
</protein>
<organism evidence="1 2">
    <name type="scientific">Shimazuella alba</name>
    <dbReference type="NCBI Taxonomy" id="2690964"/>
    <lineage>
        <taxon>Bacteria</taxon>
        <taxon>Bacillati</taxon>
        <taxon>Bacillota</taxon>
        <taxon>Bacilli</taxon>
        <taxon>Bacillales</taxon>
        <taxon>Thermoactinomycetaceae</taxon>
        <taxon>Shimazuella</taxon>
    </lineage>
</organism>
<dbReference type="EMBL" id="WUUL01000004">
    <property type="protein sequence ID" value="MXQ53490.1"/>
    <property type="molecule type" value="Genomic_DNA"/>
</dbReference>
<name>A0A6I4VUD2_9BACL</name>
<gene>
    <name evidence="1" type="ORF">GSM42_07060</name>
</gene>
<dbReference type="SUPFAM" id="SSF52540">
    <property type="entry name" value="P-loop containing nucleoside triphosphate hydrolases"/>
    <property type="match status" value="1"/>
</dbReference>
<dbReference type="RefSeq" id="WP_160800853.1">
    <property type="nucleotide sequence ID" value="NZ_WUUL01000004.1"/>
</dbReference>
<evidence type="ECO:0008006" key="3">
    <source>
        <dbReference type="Google" id="ProtNLM"/>
    </source>
</evidence>
<evidence type="ECO:0000313" key="1">
    <source>
        <dbReference type="EMBL" id="MXQ53490.1"/>
    </source>
</evidence>
<evidence type="ECO:0000313" key="2">
    <source>
        <dbReference type="Proteomes" id="UP000430692"/>
    </source>
</evidence>
<dbReference type="InterPro" id="IPR027417">
    <property type="entry name" value="P-loop_NTPase"/>
</dbReference>
<dbReference type="Gene3D" id="3.40.50.300">
    <property type="entry name" value="P-loop containing nucleotide triphosphate hydrolases"/>
    <property type="match status" value="1"/>
</dbReference>
<sequence>MNRFYLFPKLRPKGKYYQLKRTSNPAQPPSQQKLAWDGVIEYLALKKWYRRFPFRFIEPWISWELHATGSELNYYYWAPDTTHGYEIAQRLAVVDPCLEVTLAEAPEPLNFKQAHYGYKMQFEKNFCLPTGWNASLEQALHEYLSKLKNNQRIVCQFLVRPVYDYQVTRSFTKALHFLERDGGDTDEKNRLHAAIYQKQQQYKAEVVIRLLSFADTLEESKQILEPCAQILSVSDTTETNYLNWREWWRMIRPLFRYEFEHKLFPFRKKQNALIMGSDELAKLIHPPGYTPSSKMTWLGGKRVAEPLDIRNQQNQDNGIRIGTMEKNLNIRSNQLSIRNLESHFAVFGAAQTGKTTTLLNLLVDYAKMRTDENRLGFTVMDIQGKLANQLLERIPKSMHHLVKVIRFKRGQYPFNYFDIDYAKTDHEKARIVLEIFRRLGKDYWTPFVSDHLLYGAQALLKLNRANLFNLQLLIEDNDFCRKVIRELDPAHPIEASMAKFLHRYLQNPEESNWKEEFFNNSMITRLREINMSGMSNTLNHYSNGIRWTDALNEGHFQIFDLSGLNSGDRPRMGVSVITMFNQAMLIREKQRTNGEYIPLHPFVLDDASIYLNQAFGDLEYFLHEAKKYRMPLWMGLPGITNYINQSVAESIFRNVETILSYRISNATDADFIYEHMRTLGLESIDFQTLDPFYGYLQMAIDNEGQRTYAFTNRGYLPDSPVSTQAEIDELEMSYLGEINKREQDWEMVPWKPESEQKEKVNQKAIGLDGIDEYIQILYGNSLGANSIKPF</sequence>
<dbReference type="Proteomes" id="UP000430692">
    <property type="component" value="Unassembled WGS sequence"/>
</dbReference>
<dbReference type="AlphaFoldDB" id="A0A6I4VUD2"/>
<reference evidence="1 2" key="1">
    <citation type="submission" date="2019-12" db="EMBL/GenBank/DDBJ databases">
        <title>Whole-genome analyses of novel actinobacteria.</title>
        <authorList>
            <person name="Sahin N."/>
            <person name="Saygin H."/>
        </authorList>
    </citation>
    <scope>NUCLEOTIDE SEQUENCE [LARGE SCALE GENOMIC DNA]</scope>
    <source>
        <strain evidence="1 2">KC615</strain>
    </source>
</reference>